<keyword evidence="3" id="KW-1185">Reference proteome</keyword>
<evidence type="ECO:0000313" key="3">
    <source>
        <dbReference type="Proteomes" id="UP000198397"/>
    </source>
</evidence>
<feature type="compositionally biased region" description="Polar residues" evidence="1">
    <location>
        <begin position="108"/>
        <end position="119"/>
    </location>
</feature>
<dbReference type="RefSeq" id="WP_245809944.1">
    <property type="nucleotide sequence ID" value="NZ_FZNQ01000008.1"/>
</dbReference>
<gene>
    <name evidence="2" type="ORF">SAMN06264855_10818</name>
</gene>
<feature type="region of interest" description="Disordered" evidence="1">
    <location>
        <begin position="1"/>
        <end position="23"/>
    </location>
</feature>
<name>A0A238WIJ2_HALVU</name>
<evidence type="ECO:0008006" key="4">
    <source>
        <dbReference type="Google" id="ProtNLM"/>
    </source>
</evidence>
<evidence type="ECO:0000256" key="1">
    <source>
        <dbReference type="SAM" id="MobiDB-lite"/>
    </source>
</evidence>
<dbReference type="Proteomes" id="UP000198397">
    <property type="component" value="Unassembled WGS sequence"/>
</dbReference>
<proteinExistence type="predicted"/>
<protein>
    <recommendedName>
        <fullName evidence="4">KEOPS complex subunit Pcc1</fullName>
    </recommendedName>
</protein>
<accession>A0A238WIJ2</accession>
<reference evidence="2 3" key="1">
    <citation type="submission" date="2017-06" db="EMBL/GenBank/DDBJ databases">
        <authorList>
            <person name="Kim H.J."/>
            <person name="Triplett B.A."/>
        </authorList>
    </citation>
    <scope>NUCLEOTIDE SEQUENCE [LARGE SCALE GENOMIC DNA]</scope>
    <source>
        <strain evidence="2 3">DSM 8800</strain>
    </source>
</reference>
<evidence type="ECO:0000313" key="2">
    <source>
        <dbReference type="EMBL" id="SNR46141.1"/>
    </source>
</evidence>
<dbReference type="AlphaFoldDB" id="A0A238WIJ2"/>
<dbReference type="NCBIfam" id="NF011470">
    <property type="entry name" value="PRK14887.1"/>
    <property type="match status" value="1"/>
</dbReference>
<feature type="region of interest" description="Disordered" evidence="1">
    <location>
        <begin position="79"/>
        <end position="119"/>
    </location>
</feature>
<organism evidence="2 3">
    <name type="scientific">Halorubrum vacuolatum</name>
    <name type="common">Natronobacterium vacuolatum</name>
    <dbReference type="NCBI Taxonomy" id="63740"/>
    <lineage>
        <taxon>Archaea</taxon>
        <taxon>Methanobacteriati</taxon>
        <taxon>Methanobacteriota</taxon>
        <taxon>Stenosarchaea group</taxon>
        <taxon>Halobacteria</taxon>
        <taxon>Halobacteriales</taxon>
        <taxon>Haloferacaceae</taxon>
        <taxon>Halorubrum</taxon>
    </lineage>
</organism>
<dbReference type="EMBL" id="FZNQ01000008">
    <property type="protein sequence ID" value="SNR46141.1"/>
    <property type="molecule type" value="Genomic_DNA"/>
</dbReference>
<sequence>MNPDGDGRTRSGGRSATVRTTHTDVTLVAEALAPDNTDSMNLHVDGDAIVCTIERPTTGGLRSTTDDYVVNLQVADRVGIRARTHRTGGSTDGRSATDQRTSDDADGASSTTKTSTNNE</sequence>